<protein>
    <submittedName>
        <fullName evidence="7">KDO2-lipid IV(A) lauroyltransferase</fullName>
    </submittedName>
</protein>
<dbReference type="GO" id="GO:0005886">
    <property type="term" value="C:plasma membrane"/>
    <property type="evidence" value="ECO:0007669"/>
    <property type="project" value="UniProtKB-SubCell"/>
</dbReference>
<proteinExistence type="predicted"/>
<dbReference type="PANTHER" id="PTHR30606:SF10">
    <property type="entry name" value="PHOSPHATIDYLINOSITOL MANNOSIDE ACYLTRANSFERASE"/>
    <property type="match status" value="1"/>
</dbReference>
<dbReference type="GO" id="GO:0016746">
    <property type="term" value="F:acyltransferase activity"/>
    <property type="evidence" value="ECO:0007669"/>
    <property type="project" value="UniProtKB-KW"/>
</dbReference>
<comment type="subcellular location">
    <subcellularLocation>
        <location evidence="1">Cell inner membrane</location>
    </subcellularLocation>
</comment>
<name>A0A3N1VG57_9BACT</name>
<dbReference type="GO" id="GO:0009247">
    <property type="term" value="P:glycolipid biosynthetic process"/>
    <property type="evidence" value="ECO:0007669"/>
    <property type="project" value="UniProtKB-ARBA"/>
</dbReference>
<dbReference type="OrthoDB" id="9803456at2"/>
<evidence type="ECO:0000256" key="1">
    <source>
        <dbReference type="ARBA" id="ARBA00004533"/>
    </source>
</evidence>
<keyword evidence="2" id="KW-1003">Cell membrane</keyword>
<evidence type="ECO:0000256" key="5">
    <source>
        <dbReference type="ARBA" id="ARBA00023136"/>
    </source>
</evidence>
<dbReference type="Proteomes" id="UP000276223">
    <property type="component" value="Unassembled WGS sequence"/>
</dbReference>
<sequence length="268" mass="31607">MLFLGMLWYALDTEHRKTAEANIRLALRVSQEEARRLTRQNFQHLVRVFSEFPRMTRMSRENFRQFVDPRGEEHLMRSLKRGRGVLILTAHLGNWEWMAYCAPFFLPARLHIVARPLRPRILNQWVTTVRQRSGNRVIPKQRALLHALKALKRNEMVGFLLDQNAGKKTGIWAPFFGMEVLTHKTLAHIALRTGAPVHPVFNHRLADGRYQIDIGPEIPTPQHGTLNDKAAAFTAAFNRILEDQIRQYPDQWYWVHRRFRRFRAQRSF</sequence>
<dbReference type="EMBL" id="RJVA01000010">
    <property type="protein sequence ID" value="ROR01855.1"/>
    <property type="molecule type" value="Genomic_DNA"/>
</dbReference>
<evidence type="ECO:0000313" key="8">
    <source>
        <dbReference type="Proteomes" id="UP000276223"/>
    </source>
</evidence>
<evidence type="ECO:0000256" key="6">
    <source>
        <dbReference type="ARBA" id="ARBA00023315"/>
    </source>
</evidence>
<accession>A0A3N1VG57</accession>
<keyword evidence="4 7" id="KW-0808">Transferase</keyword>
<dbReference type="PIRSF" id="PIRSF026649">
    <property type="entry name" value="MsbB"/>
    <property type="match status" value="1"/>
</dbReference>
<evidence type="ECO:0000256" key="2">
    <source>
        <dbReference type="ARBA" id="ARBA00022475"/>
    </source>
</evidence>
<keyword evidence="6" id="KW-0012">Acyltransferase</keyword>
<evidence type="ECO:0000256" key="4">
    <source>
        <dbReference type="ARBA" id="ARBA00022679"/>
    </source>
</evidence>
<dbReference type="RefSeq" id="WP_148045685.1">
    <property type="nucleotide sequence ID" value="NZ_RJVA01000010.1"/>
</dbReference>
<reference evidence="7 8" key="1">
    <citation type="submission" date="2018-11" db="EMBL/GenBank/DDBJ databases">
        <title>Genomic Encyclopedia of Type Strains, Phase IV (KMG-IV): sequencing the most valuable type-strain genomes for metagenomic binning, comparative biology and taxonomic classification.</title>
        <authorList>
            <person name="Goeker M."/>
        </authorList>
    </citation>
    <scope>NUCLEOTIDE SEQUENCE [LARGE SCALE GENOMIC DNA]</scope>
    <source>
        <strain evidence="7 8">DSM 22027</strain>
    </source>
</reference>
<keyword evidence="5" id="KW-0472">Membrane</keyword>
<evidence type="ECO:0000313" key="7">
    <source>
        <dbReference type="EMBL" id="ROR01855.1"/>
    </source>
</evidence>
<dbReference type="InterPro" id="IPR004960">
    <property type="entry name" value="LipA_acyltrans"/>
</dbReference>
<comment type="caution">
    <text evidence="7">The sequence shown here is derived from an EMBL/GenBank/DDBJ whole genome shotgun (WGS) entry which is preliminary data.</text>
</comment>
<dbReference type="Pfam" id="PF03279">
    <property type="entry name" value="Lip_A_acyltrans"/>
    <property type="match status" value="1"/>
</dbReference>
<dbReference type="CDD" id="cd07984">
    <property type="entry name" value="LPLAT_LABLAT-like"/>
    <property type="match status" value="1"/>
</dbReference>
<gene>
    <name evidence="7" type="ORF">EDC27_1048</name>
</gene>
<dbReference type="PANTHER" id="PTHR30606">
    <property type="entry name" value="LIPID A BIOSYNTHESIS LAUROYL ACYLTRANSFERASE"/>
    <property type="match status" value="1"/>
</dbReference>
<keyword evidence="3" id="KW-0997">Cell inner membrane</keyword>
<keyword evidence="8" id="KW-1185">Reference proteome</keyword>
<organism evidence="7 8">
    <name type="scientific">Desulfosoma caldarium</name>
    <dbReference type="NCBI Taxonomy" id="610254"/>
    <lineage>
        <taxon>Bacteria</taxon>
        <taxon>Pseudomonadati</taxon>
        <taxon>Thermodesulfobacteriota</taxon>
        <taxon>Syntrophobacteria</taxon>
        <taxon>Syntrophobacterales</taxon>
        <taxon>Syntrophobacteraceae</taxon>
        <taxon>Desulfosoma</taxon>
    </lineage>
</organism>
<dbReference type="AlphaFoldDB" id="A0A3N1VG57"/>
<evidence type="ECO:0000256" key="3">
    <source>
        <dbReference type="ARBA" id="ARBA00022519"/>
    </source>
</evidence>